<feature type="transmembrane region" description="Helical" evidence="8">
    <location>
        <begin position="263"/>
        <end position="280"/>
    </location>
</feature>
<dbReference type="PROSITE" id="PS50850">
    <property type="entry name" value="MFS"/>
    <property type="match status" value="1"/>
</dbReference>
<keyword evidence="6 8" id="KW-0472">Membrane</keyword>
<dbReference type="EMBL" id="MCFE01001248">
    <property type="protein sequence ID" value="ORX63964.1"/>
    <property type="molecule type" value="Genomic_DNA"/>
</dbReference>
<feature type="transmembrane region" description="Helical" evidence="8">
    <location>
        <begin position="164"/>
        <end position="186"/>
    </location>
</feature>
<comment type="caution">
    <text evidence="10">The sequence shown here is derived from an EMBL/GenBank/DDBJ whole genome shotgun (WGS) entry which is preliminary data.</text>
</comment>
<dbReference type="PANTHER" id="PTHR23501:SF191">
    <property type="entry name" value="VACUOLAR BASIC AMINO ACID TRANSPORTER 4"/>
    <property type="match status" value="1"/>
</dbReference>
<dbReference type="GO" id="GO:0012505">
    <property type="term" value="C:endomembrane system"/>
    <property type="evidence" value="ECO:0007669"/>
    <property type="project" value="UniProtKB-SubCell"/>
</dbReference>
<feature type="transmembrane region" description="Helical" evidence="8">
    <location>
        <begin position="230"/>
        <end position="251"/>
    </location>
</feature>
<dbReference type="InterPro" id="IPR020846">
    <property type="entry name" value="MFS_dom"/>
</dbReference>
<comment type="similarity">
    <text evidence="2">Belongs to the major facilitator superfamily.</text>
</comment>
<dbReference type="PROSITE" id="PS00217">
    <property type="entry name" value="SUGAR_TRANSPORT_2"/>
    <property type="match status" value="1"/>
</dbReference>
<dbReference type="FunFam" id="1.20.1720.10:FF:000013">
    <property type="entry name" value="Related to multidrug resistance proteins"/>
    <property type="match status" value="1"/>
</dbReference>
<dbReference type="CDD" id="cd17502">
    <property type="entry name" value="MFS_Azr1_MDR_like"/>
    <property type="match status" value="1"/>
</dbReference>
<evidence type="ECO:0000256" key="6">
    <source>
        <dbReference type="ARBA" id="ARBA00023136"/>
    </source>
</evidence>
<evidence type="ECO:0000256" key="3">
    <source>
        <dbReference type="ARBA" id="ARBA00022448"/>
    </source>
</evidence>
<feature type="transmembrane region" description="Helical" evidence="8">
    <location>
        <begin position="38"/>
        <end position="63"/>
    </location>
</feature>
<dbReference type="OrthoDB" id="2147446at2759"/>
<dbReference type="FunCoup" id="A0A1Y1VTA5">
    <property type="interactions" value="108"/>
</dbReference>
<evidence type="ECO:0000256" key="4">
    <source>
        <dbReference type="ARBA" id="ARBA00022692"/>
    </source>
</evidence>
<comment type="subcellular location">
    <subcellularLocation>
        <location evidence="1">Endomembrane system</location>
        <topology evidence="1">Multi-pass membrane protein</topology>
    </subcellularLocation>
</comment>
<dbReference type="GO" id="GO:0005886">
    <property type="term" value="C:plasma membrane"/>
    <property type="evidence" value="ECO:0007669"/>
    <property type="project" value="TreeGrafter"/>
</dbReference>
<feature type="transmembrane region" description="Helical" evidence="8">
    <location>
        <begin position="341"/>
        <end position="358"/>
    </location>
</feature>
<evidence type="ECO:0000313" key="11">
    <source>
        <dbReference type="Proteomes" id="UP000193498"/>
    </source>
</evidence>
<sequence length="549" mass="59283">MRNEPTTLLAEKQPNLSEDLAKPDLEVDGPALLPFGKLVLVFIGLAMAILLAGLDQTIVATALPKIASDFGAVNQVAWVATAYMLTATACQPLYGKFSDIFGRKIVFLFAIVIFEVGSALCGASQSMTMLIVSRAISGIGGGGIEGMVFIIITEIVPLRERGKYQGFIGATYGIASVLGPLLGGIFTDDTTWRWSFYINLPFGALTVVIVSLFLQLPTPKGSLKEKIRRIDFLGTALLLGFIITLLLPTEWGGEDYPWSSPRVISLYCVSGALLIGFIVVESRFAAEPIVPCRLFGMRNPLFSFIAQLFFGMAFFGLLYYIPLYFQIVRGDSATTSGLEMLPMLLSASAFSIISGVIISKTGVTVIWCWVGSAIMTVGVGLLTVWNANTGHGEQIGFLVIVGTGAGCVIQTLILAGQSAVSHQDMGVVTAMSSFFRSIGGVLGIAIFGSVFNNQLITGLSKLSYNIPIKEATNSFQFMDTLPAEERLAVMGVFQFMDTLPAEERLAVMGVYVHVLRTIFYIAIGMSGLLFLFSLGIKYIRMQKRSLVLE</sequence>
<name>A0A1Y1VTA5_9FUNG</name>
<dbReference type="GO" id="GO:0022857">
    <property type="term" value="F:transmembrane transporter activity"/>
    <property type="evidence" value="ECO:0007669"/>
    <property type="project" value="InterPro"/>
</dbReference>
<keyword evidence="11" id="KW-1185">Reference proteome</keyword>
<keyword evidence="3" id="KW-0813">Transport</keyword>
<evidence type="ECO:0000256" key="5">
    <source>
        <dbReference type="ARBA" id="ARBA00022989"/>
    </source>
</evidence>
<feature type="transmembrane region" description="Helical" evidence="8">
    <location>
        <begin position="427"/>
        <end position="451"/>
    </location>
</feature>
<dbReference type="InterPro" id="IPR011701">
    <property type="entry name" value="MFS"/>
</dbReference>
<dbReference type="PRINTS" id="PR01036">
    <property type="entry name" value="TCRTETB"/>
</dbReference>
<evidence type="ECO:0000313" key="10">
    <source>
        <dbReference type="EMBL" id="ORX63964.1"/>
    </source>
</evidence>
<evidence type="ECO:0000256" key="8">
    <source>
        <dbReference type="SAM" id="Phobius"/>
    </source>
</evidence>
<dbReference type="Pfam" id="PF07690">
    <property type="entry name" value="MFS_1"/>
    <property type="match status" value="1"/>
</dbReference>
<evidence type="ECO:0000256" key="7">
    <source>
        <dbReference type="ARBA" id="ARBA00044273"/>
    </source>
</evidence>
<gene>
    <name evidence="10" type="ORF">K493DRAFT_327559</name>
</gene>
<feature type="transmembrane region" description="Helical" evidence="8">
    <location>
        <begin position="131"/>
        <end position="152"/>
    </location>
</feature>
<evidence type="ECO:0000259" key="9">
    <source>
        <dbReference type="PROSITE" id="PS50850"/>
    </source>
</evidence>
<feature type="transmembrane region" description="Helical" evidence="8">
    <location>
        <begin position="518"/>
        <end position="539"/>
    </location>
</feature>
<dbReference type="InParanoid" id="A0A1Y1VTA5"/>
<evidence type="ECO:0000256" key="1">
    <source>
        <dbReference type="ARBA" id="ARBA00004127"/>
    </source>
</evidence>
<dbReference type="InterPro" id="IPR036259">
    <property type="entry name" value="MFS_trans_sf"/>
</dbReference>
<proteinExistence type="inferred from homology"/>
<evidence type="ECO:0000256" key="2">
    <source>
        <dbReference type="ARBA" id="ARBA00008335"/>
    </source>
</evidence>
<dbReference type="InterPro" id="IPR005829">
    <property type="entry name" value="Sugar_transporter_CS"/>
</dbReference>
<dbReference type="Proteomes" id="UP000193498">
    <property type="component" value="Unassembled WGS sequence"/>
</dbReference>
<feature type="transmembrane region" description="Helical" evidence="8">
    <location>
        <begin position="301"/>
        <end position="321"/>
    </location>
</feature>
<organism evidence="10 11">
    <name type="scientific">Basidiobolus meristosporus CBS 931.73</name>
    <dbReference type="NCBI Taxonomy" id="1314790"/>
    <lineage>
        <taxon>Eukaryota</taxon>
        <taxon>Fungi</taxon>
        <taxon>Fungi incertae sedis</taxon>
        <taxon>Zoopagomycota</taxon>
        <taxon>Entomophthoromycotina</taxon>
        <taxon>Basidiobolomycetes</taxon>
        <taxon>Basidiobolales</taxon>
        <taxon>Basidiobolaceae</taxon>
        <taxon>Basidiobolus</taxon>
    </lineage>
</organism>
<feature type="domain" description="Major facilitator superfamily (MFS) profile" evidence="9">
    <location>
        <begin position="41"/>
        <end position="503"/>
    </location>
</feature>
<dbReference type="Gene3D" id="1.20.1720.10">
    <property type="entry name" value="Multidrug resistance protein D"/>
    <property type="match status" value="1"/>
</dbReference>
<feature type="transmembrane region" description="Helical" evidence="8">
    <location>
        <begin position="106"/>
        <end position="125"/>
    </location>
</feature>
<feature type="transmembrane region" description="Helical" evidence="8">
    <location>
        <begin position="365"/>
        <end position="385"/>
    </location>
</feature>
<keyword evidence="4 8" id="KW-0812">Transmembrane</keyword>
<feature type="transmembrane region" description="Helical" evidence="8">
    <location>
        <begin position="198"/>
        <end position="218"/>
    </location>
</feature>
<protein>
    <recommendedName>
        <fullName evidence="7">MFS-type drug efflux transporter P55</fullName>
    </recommendedName>
</protein>
<dbReference type="SUPFAM" id="SSF103473">
    <property type="entry name" value="MFS general substrate transporter"/>
    <property type="match status" value="1"/>
</dbReference>
<keyword evidence="5 8" id="KW-1133">Transmembrane helix</keyword>
<dbReference type="STRING" id="1314790.A0A1Y1VTA5"/>
<accession>A0A1Y1VTA5</accession>
<feature type="transmembrane region" description="Helical" evidence="8">
    <location>
        <begin position="397"/>
        <end position="415"/>
    </location>
</feature>
<dbReference type="AlphaFoldDB" id="A0A1Y1VTA5"/>
<reference evidence="10 11" key="1">
    <citation type="submission" date="2016-07" db="EMBL/GenBank/DDBJ databases">
        <title>Pervasive Adenine N6-methylation of Active Genes in Fungi.</title>
        <authorList>
            <consortium name="DOE Joint Genome Institute"/>
            <person name="Mondo S.J."/>
            <person name="Dannebaum R.O."/>
            <person name="Kuo R.C."/>
            <person name="Labutti K."/>
            <person name="Haridas S."/>
            <person name="Kuo A."/>
            <person name="Salamov A."/>
            <person name="Ahrendt S.R."/>
            <person name="Lipzen A."/>
            <person name="Sullivan W."/>
            <person name="Andreopoulos W.B."/>
            <person name="Clum A."/>
            <person name="Lindquist E."/>
            <person name="Daum C."/>
            <person name="Ramamoorthy G.K."/>
            <person name="Gryganskyi A."/>
            <person name="Culley D."/>
            <person name="Magnuson J.K."/>
            <person name="James T.Y."/>
            <person name="O'Malley M.A."/>
            <person name="Stajich J.E."/>
            <person name="Spatafora J.W."/>
            <person name="Visel A."/>
            <person name="Grigoriev I.V."/>
        </authorList>
    </citation>
    <scope>NUCLEOTIDE SEQUENCE [LARGE SCALE GENOMIC DNA]</scope>
    <source>
        <strain evidence="10 11">CBS 931.73</strain>
    </source>
</reference>
<dbReference type="PANTHER" id="PTHR23501">
    <property type="entry name" value="MAJOR FACILITATOR SUPERFAMILY"/>
    <property type="match status" value="1"/>
</dbReference>
<dbReference type="Gene3D" id="1.20.1250.20">
    <property type="entry name" value="MFS general substrate transporter like domains"/>
    <property type="match status" value="1"/>
</dbReference>